<dbReference type="Proteomes" id="UP001589844">
    <property type="component" value="Unassembled WGS sequence"/>
</dbReference>
<name>A0ABV6IE97_9BURK</name>
<dbReference type="EMBL" id="JBHLXJ010000009">
    <property type="protein sequence ID" value="MFC0350150.1"/>
    <property type="molecule type" value="Genomic_DNA"/>
</dbReference>
<reference evidence="3 4" key="1">
    <citation type="submission" date="2024-09" db="EMBL/GenBank/DDBJ databases">
        <authorList>
            <person name="Sun Q."/>
            <person name="Mori K."/>
        </authorList>
    </citation>
    <scope>NUCLEOTIDE SEQUENCE [LARGE SCALE GENOMIC DNA]</scope>
    <source>
        <strain evidence="3 4">CCM 8677</strain>
    </source>
</reference>
<dbReference type="GO" id="GO:0004519">
    <property type="term" value="F:endonuclease activity"/>
    <property type="evidence" value="ECO:0007669"/>
    <property type="project" value="UniProtKB-KW"/>
</dbReference>
<evidence type="ECO:0000313" key="3">
    <source>
        <dbReference type="EMBL" id="MFC0350150.1"/>
    </source>
</evidence>
<feature type="domain" description="Type VII secretion system protein EssD-like" evidence="2">
    <location>
        <begin position="186"/>
        <end position="254"/>
    </location>
</feature>
<dbReference type="RefSeq" id="WP_390212418.1">
    <property type="nucleotide sequence ID" value="NZ_JBHLXJ010000009.1"/>
</dbReference>
<keyword evidence="4" id="KW-1185">Reference proteome</keyword>
<accession>A0ABV6IE97</accession>
<keyword evidence="3" id="KW-0540">Nuclease</keyword>
<keyword evidence="1" id="KW-0175">Coiled coil</keyword>
<dbReference type="Pfam" id="PF13930">
    <property type="entry name" value="Endonuclea_NS_2"/>
    <property type="match status" value="1"/>
</dbReference>
<evidence type="ECO:0000256" key="1">
    <source>
        <dbReference type="SAM" id="Coils"/>
    </source>
</evidence>
<sequence>MPHEAWHVVQQAQGRVKPTMQLKSGNVINDDLSLEAEADKMGAQAATMQSSQNTTQLLSYRPSGAAMPMQLSYKFGDKTWAEDDRKLESSLFKDEGSDGKFTGVKADTGLPTAYGVLSSIFRKNLNSDVFKSTSSLSSNCDRPHSVAASLERSQNREERGSEDADIVSAIGNLGDEEFMIRNGASSKRAATYHGGHLVGNQILGGDASNVAWNVAPQDANNNQFAYNNTIERMLRDATPGTQYSYEVKVAYRSLNYRVNQQMLLDNQIINKLDPSTFWEIQIPARIPQLWEATATMSNQGEFASPAKAEGTTYDQLSQNLESELDEEDNTHTARYKLGFQGKDGDELALKDVKKDASEVKKISFSMHQVLPSDLDSQPPPKGWGTNVDTDFGEVKLEQLTVEKVEKLLSEIKKQYEEIDFSESEDDIEIKDEDFPKILSSFQFGSSSDLAFQIHCGDKLISEFEKYNYFSAHKRYCQEFEIERNELTLLKTNLQKEGEILEEIENEDLTIFDQNELLQKKRKLEKLEVGSRTYEDKKKNVKSKKQKIIDNRNDLKLVCEEIRSGEVTREKKRNIQSLLQKRTFRELDLVSLGGKILEIKPTETKY</sequence>
<evidence type="ECO:0000259" key="2">
    <source>
        <dbReference type="Pfam" id="PF13930"/>
    </source>
</evidence>
<gene>
    <name evidence="3" type="ORF">ACFFJH_10060</name>
</gene>
<feature type="coiled-coil region" evidence="1">
    <location>
        <begin position="476"/>
        <end position="506"/>
    </location>
</feature>
<keyword evidence="3" id="KW-0378">Hydrolase</keyword>
<evidence type="ECO:0000313" key="4">
    <source>
        <dbReference type="Proteomes" id="UP001589844"/>
    </source>
</evidence>
<organism evidence="3 4">
    <name type="scientific">Undibacterium danionis</name>
    <dbReference type="NCBI Taxonomy" id="1812100"/>
    <lineage>
        <taxon>Bacteria</taxon>
        <taxon>Pseudomonadati</taxon>
        <taxon>Pseudomonadota</taxon>
        <taxon>Betaproteobacteria</taxon>
        <taxon>Burkholderiales</taxon>
        <taxon>Oxalobacteraceae</taxon>
        <taxon>Undibacterium</taxon>
    </lineage>
</organism>
<protein>
    <submittedName>
        <fullName evidence="3">DNA/RNA non-specific endonuclease</fullName>
    </submittedName>
</protein>
<proteinExistence type="predicted"/>
<comment type="caution">
    <text evidence="3">The sequence shown here is derived from an EMBL/GenBank/DDBJ whole genome shotgun (WGS) entry which is preliminary data.</text>
</comment>
<keyword evidence="3" id="KW-0255">Endonuclease</keyword>
<dbReference type="InterPro" id="IPR044927">
    <property type="entry name" value="Endonuclea_NS_2"/>
</dbReference>